<dbReference type="eggNOG" id="ENOG502SSCR">
    <property type="taxonomic scope" value="Eukaryota"/>
</dbReference>
<dbReference type="OMA" id="INDSWIM"/>
<keyword evidence="2" id="KW-1185">Reference proteome</keyword>
<evidence type="ECO:0000313" key="1">
    <source>
        <dbReference type="EMBL" id="EED20925.1"/>
    </source>
</evidence>
<dbReference type="Proteomes" id="UP000001745">
    <property type="component" value="Unassembled WGS sequence"/>
</dbReference>
<dbReference type="VEuPathDB" id="FungiDB:TSTA_081580"/>
<accession>B8LZZ3</accession>
<dbReference type="AlphaFoldDB" id="B8LZZ3"/>
<dbReference type="GO" id="GO:0004497">
    <property type="term" value="F:monooxygenase activity"/>
    <property type="evidence" value="ECO:0007669"/>
    <property type="project" value="InterPro"/>
</dbReference>
<organism evidence="1 2">
    <name type="scientific">Talaromyces stipitatus (strain ATCC 10500 / CBS 375.48 / QM 6759 / NRRL 1006)</name>
    <name type="common">Penicillium stipitatum</name>
    <dbReference type="NCBI Taxonomy" id="441959"/>
    <lineage>
        <taxon>Eukaryota</taxon>
        <taxon>Fungi</taxon>
        <taxon>Dikarya</taxon>
        <taxon>Ascomycota</taxon>
        <taxon>Pezizomycotina</taxon>
        <taxon>Eurotiomycetes</taxon>
        <taxon>Eurotiomycetidae</taxon>
        <taxon>Eurotiales</taxon>
        <taxon>Trichocomaceae</taxon>
        <taxon>Talaromyces</taxon>
        <taxon>Talaromyces sect. Talaromyces</taxon>
    </lineage>
</organism>
<sequence length="417" mass="47221">MYQDNINLCIVLLVTLIFITTISARRYVRVLALESFNRKEIYSTPTAKKIHGRENHLTPLKSRSSQNESLQQTFGIQNAFTSAEEGYVKEFVKMSRGLVNISSDSWDIIASTTQDAVERWKSDVQGACESRFEVELVPIVQSLTLNAVLTALFFLKKEAATKGVPFKALTKLAKAINDSWIMSKQKDTLIAFEHNDQLRTALIEVLPDENISNPRENPLNLILPGFETMWRIVLRCFLEVAYKTGKAHSNWKEALVNYSEKPTAEQFKRVFLPDRVSANSLVKEALRLYPPTKRIHRAWREASSPKPKEVAGDIEACHLSTSIWGLTAGQFDPSRWEKVTREQEEAFLPFGSKPFECPAKPLFGPRLVGLLVGTLLSAFSHDLTLVSVYGDTVEFGTKRLNNERSGCYDLYLELVRN</sequence>
<dbReference type="EMBL" id="EQ962653">
    <property type="protein sequence ID" value="EED20925.1"/>
    <property type="molecule type" value="Genomic_DNA"/>
</dbReference>
<dbReference type="GO" id="GO:0020037">
    <property type="term" value="F:heme binding"/>
    <property type="evidence" value="ECO:0007669"/>
    <property type="project" value="InterPro"/>
</dbReference>
<proteinExistence type="predicted"/>
<dbReference type="HOGENOM" id="CLU_044612_0_0_1"/>
<dbReference type="OrthoDB" id="10029320at2759"/>
<reference evidence="2" key="1">
    <citation type="journal article" date="2015" name="Genome Announc.">
        <title>Genome sequence of the AIDS-associated pathogen Penicillium marneffei (ATCC18224) and its near taxonomic relative Talaromyces stipitatus (ATCC10500).</title>
        <authorList>
            <person name="Nierman W.C."/>
            <person name="Fedorova-Abrams N.D."/>
            <person name="Andrianopoulos A."/>
        </authorList>
    </citation>
    <scope>NUCLEOTIDE SEQUENCE [LARGE SCALE GENOMIC DNA]</scope>
    <source>
        <strain evidence="2">ATCC 10500 / CBS 375.48 / QM 6759 / NRRL 1006</strain>
    </source>
</reference>
<dbReference type="Gene3D" id="1.10.630.10">
    <property type="entry name" value="Cytochrome P450"/>
    <property type="match status" value="1"/>
</dbReference>
<dbReference type="CDD" id="cd20626">
    <property type="entry name" value="CYP_Pc22g25500-like"/>
    <property type="match status" value="1"/>
</dbReference>
<dbReference type="GO" id="GO:0016705">
    <property type="term" value="F:oxidoreductase activity, acting on paired donors, with incorporation or reduction of molecular oxygen"/>
    <property type="evidence" value="ECO:0007669"/>
    <property type="project" value="InterPro"/>
</dbReference>
<protein>
    <recommendedName>
        <fullName evidence="3">Cytochrome P450</fullName>
    </recommendedName>
</protein>
<dbReference type="InterPro" id="IPR036396">
    <property type="entry name" value="Cyt_P450_sf"/>
</dbReference>
<dbReference type="Pfam" id="PF00067">
    <property type="entry name" value="p450"/>
    <property type="match status" value="1"/>
</dbReference>
<evidence type="ECO:0000313" key="2">
    <source>
        <dbReference type="Proteomes" id="UP000001745"/>
    </source>
</evidence>
<dbReference type="InterPro" id="IPR001128">
    <property type="entry name" value="Cyt_P450"/>
</dbReference>
<dbReference type="InParanoid" id="B8LZZ3"/>
<dbReference type="STRING" id="441959.B8LZZ3"/>
<dbReference type="RefSeq" id="XP_002477888.1">
    <property type="nucleotide sequence ID" value="XM_002477843.1"/>
</dbReference>
<evidence type="ECO:0008006" key="3">
    <source>
        <dbReference type="Google" id="ProtNLM"/>
    </source>
</evidence>
<dbReference type="PhylomeDB" id="B8LZZ3"/>
<dbReference type="SUPFAM" id="SSF48264">
    <property type="entry name" value="Cytochrome P450"/>
    <property type="match status" value="1"/>
</dbReference>
<name>B8LZZ3_TALSN</name>
<dbReference type="GO" id="GO:0005506">
    <property type="term" value="F:iron ion binding"/>
    <property type="evidence" value="ECO:0007669"/>
    <property type="project" value="InterPro"/>
</dbReference>
<dbReference type="GeneID" id="8104796"/>
<gene>
    <name evidence="1" type="ORF">TSTA_081580</name>
</gene>